<dbReference type="Gene3D" id="1.20.120.310">
    <property type="entry name" value="ERV/ALR sulfhydryl oxidase domain"/>
    <property type="match status" value="1"/>
</dbReference>
<evidence type="ECO:0000259" key="7">
    <source>
        <dbReference type="PROSITE" id="PS51324"/>
    </source>
</evidence>
<keyword evidence="4 6" id="KW-0560">Oxidoreductase</keyword>
<evidence type="ECO:0000313" key="9">
    <source>
        <dbReference type="Proteomes" id="UP000051530"/>
    </source>
</evidence>
<organism evidence="8 9">
    <name type="scientific">Pseudoloma neurophilia</name>
    <dbReference type="NCBI Taxonomy" id="146866"/>
    <lineage>
        <taxon>Eukaryota</taxon>
        <taxon>Fungi</taxon>
        <taxon>Fungi incertae sedis</taxon>
        <taxon>Microsporidia</taxon>
        <taxon>Pseudoloma</taxon>
    </lineage>
</organism>
<feature type="domain" description="ERV/ALR sulfhydryl oxidase" evidence="7">
    <location>
        <begin position="206"/>
        <end position="307"/>
    </location>
</feature>
<dbReference type="PANTHER" id="PTHR12645">
    <property type="entry name" value="ALR/ERV"/>
    <property type="match status" value="1"/>
</dbReference>
<dbReference type="PANTHER" id="PTHR12645:SF1">
    <property type="entry name" value="FAD-LINKED SULFHYDRYL OXIDASE ERV2"/>
    <property type="match status" value="1"/>
</dbReference>
<dbReference type="Pfam" id="PF04777">
    <property type="entry name" value="Evr1_Alr"/>
    <property type="match status" value="1"/>
</dbReference>
<dbReference type="InterPro" id="IPR017905">
    <property type="entry name" value="ERV/ALR_sulphydryl_oxidase"/>
</dbReference>
<evidence type="ECO:0000256" key="3">
    <source>
        <dbReference type="ARBA" id="ARBA00022827"/>
    </source>
</evidence>
<feature type="non-terminal residue" evidence="8">
    <location>
        <position position="1"/>
    </location>
</feature>
<keyword evidence="9" id="KW-1185">Reference proteome</keyword>
<protein>
    <recommendedName>
        <fullName evidence="6">Sulfhydryl oxidase</fullName>
        <ecNumber evidence="6">1.8.3.2</ecNumber>
    </recommendedName>
</protein>
<evidence type="ECO:0000256" key="6">
    <source>
        <dbReference type="RuleBase" id="RU371123"/>
    </source>
</evidence>
<evidence type="ECO:0000256" key="4">
    <source>
        <dbReference type="ARBA" id="ARBA00023002"/>
    </source>
</evidence>
<keyword evidence="5" id="KW-1015">Disulfide bond</keyword>
<dbReference type="GO" id="GO:0016971">
    <property type="term" value="F:flavin-dependent sulfhydryl oxidase activity"/>
    <property type="evidence" value="ECO:0007669"/>
    <property type="project" value="InterPro"/>
</dbReference>
<dbReference type="InterPro" id="IPR036774">
    <property type="entry name" value="ERV/ALR_sulphydryl_oxid_sf"/>
</dbReference>
<dbReference type="AlphaFoldDB" id="A0A0R0M325"/>
<comment type="cofactor">
    <cofactor evidence="1 6">
        <name>FAD</name>
        <dbReference type="ChEBI" id="CHEBI:57692"/>
    </cofactor>
</comment>
<dbReference type="OrthoDB" id="59470at2759"/>
<dbReference type="SUPFAM" id="SSF69000">
    <property type="entry name" value="FAD-dependent thiol oxidase"/>
    <property type="match status" value="1"/>
</dbReference>
<evidence type="ECO:0000256" key="1">
    <source>
        <dbReference type="ARBA" id="ARBA00001974"/>
    </source>
</evidence>
<dbReference type="PROSITE" id="PS51324">
    <property type="entry name" value="ERV_ALR"/>
    <property type="match status" value="1"/>
</dbReference>
<sequence>IVSVVNFTYGLLKNGFNILKKDVKILADFIKEVSSNIMNLTFMLYKQFITKSKNDWKHFNLRYTLRRFLVSSITFTIRTFRFFKNSMIQDIPDLFYKLRNLQSAQAIKYRFSQLRTGLSNWYISIIQQVEFELNEPYNMTIYEKNTLDTIPLENLKINIEKEQLYHSEETKETDELQPKSEEQRNEILIKKNANTQSSNEVKGCNLKADLRKKLGNATWYLLHTITLKYPEKPTLNEQTDMASFLVLLSRIFPCDECQGHFQKMIERERPDLSSRENFKRWMFKIHNIVNKRIHKPEYDYENLEKDYACGC</sequence>
<reference evidence="8 9" key="1">
    <citation type="submission" date="2015-07" db="EMBL/GenBank/DDBJ databases">
        <title>The genome of Pseudoloma neurophilia, a relevant intracellular parasite of the zebrafish.</title>
        <authorList>
            <person name="Ndikumana S."/>
            <person name="Pelin A."/>
            <person name="Sanders J."/>
            <person name="Corradi N."/>
        </authorList>
    </citation>
    <scope>NUCLEOTIDE SEQUENCE [LARGE SCALE GENOMIC DNA]</scope>
    <source>
        <strain evidence="8 9">MK1</strain>
    </source>
</reference>
<dbReference type="Proteomes" id="UP000051530">
    <property type="component" value="Unassembled WGS sequence"/>
</dbReference>
<keyword evidence="2 6" id="KW-0285">Flavoprotein</keyword>
<dbReference type="GO" id="GO:0005739">
    <property type="term" value="C:mitochondrion"/>
    <property type="evidence" value="ECO:0007669"/>
    <property type="project" value="TreeGrafter"/>
</dbReference>
<accession>A0A0R0M325</accession>
<evidence type="ECO:0000313" key="8">
    <source>
        <dbReference type="EMBL" id="KRH93447.1"/>
    </source>
</evidence>
<dbReference type="VEuPathDB" id="MicrosporidiaDB:M153_8760003965"/>
<comment type="catalytic activity">
    <reaction evidence="6">
        <text>2 R'C(R)SH + O2 = R'C(R)S-S(R)CR' + H2O2</text>
        <dbReference type="Rhea" id="RHEA:17357"/>
        <dbReference type="ChEBI" id="CHEBI:15379"/>
        <dbReference type="ChEBI" id="CHEBI:16240"/>
        <dbReference type="ChEBI" id="CHEBI:16520"/>
        <dbReference type="ChEBI" id="CHEBI:17412"/>
        <dbReference type="EC" id="1.8.3.2"/>
    </reaction>
</comment>
<evidence type="ECO:0000256" key="5">
    <source>
        <dbReference type="ARBA" id="ARBA00023157"/>
    </source>
</evidence>
<name>A0A0R0M325_9MICR</name>
<evidence type="ECO:0000256" key="2">
    <source>
        <dbReference type="ARBA" id="ARBA00022630"/>
    </source>
</evidence>
<dbReference type="InterPro" id="IPR039799">
    <property type="entry name" value="ALR/ERV"/>
</dbReference>
<dbReference type="GO" id="GO:0050660">
    <property type="term" value="F:flavin adenine dinucleotide binding"/>
    <property type="evidence" value="ECO:0007669"/>
    <property type="project" value="TreeGrafter"/>
</dbReference>
<keyword evidence="3 6" id="KW-0274">FAD</keyword>
<gene>
    <name evidence="8" type="ORF">M153_8760003965</name>
</gene>
<dbReference type="EMBL" id="LGUB01000334">
    <property type="protein sequence ID" value="KRH93447.1"/>
    <property type="molecule type" value="Genomic_DNA"/>
</dbReference>
<proteinExistence type="predicted"/>
<comment type="caution">
    <text evidence="8">The sequence shown here is derived from an EMBL/GenBank/DDBJ whole genome shotgun (WGS) entry which is preliminary data.</text>
</comment>
<dbReference type="EC" id="1.8.3.2" evidence="6"/>